<evidence type="ECO:0000256" key="3">
    <source>
        <dbReference type="ARBA" id="ARBA00022670"/>
    </source>
</evidence>
<dbReference type="InterPro" id="IPR024079">
    <property type="entry name" value="MetalloPept_cat_dom_sf"/>
</dbReference>
<dbReference type="PRINTS" id="PR00786">
    <property type="entry name" value="NEPRILYSIN"/>
</dbReference>
<evidence type="ECO:0000256" key="2">
    <source>
        <dbReference type="ARBA" id="ARBA00007357"/>
    </source>
</evidence>
<sequence length="976" mass="108410">MSSFNAPPIPPPRKRSTTTPPSTLVSASVSTKNWYFRNPAHAFFPSYALMRSSDDKNHSFSSGVASSRPVDNVAEAPRIGAIGYNTFCTEESASKRGSASTFADFEPNLFASGSGYSASTSSAATDKRIIKDSQPARSLQKSALPMPRKGGGTVAQCPPASLCSEELNSDLATRNQFIISRRNRSYTFVFVALFVFVLIVAITFLIALALLTDGFKHITVDQRCRQRWNNMDTLPKSDMLDVAPNVRTNPLPAAEIVPKVDSGEKLAPRQPLPSAPVRTSNKNGNSGEKGENICLEAECVRIAANILTHMNNKIDPCDSFYNFACGGYSAIKQVPESEKKISVLTEARSRLRYEIKELLDDSDARAEDSSDLAKLVHIYYDSCMDDLAQDSLDLMPVFSLLSSFGGWALLQNARFEERDFHWEGIEGNMQMLGLDGMFSLAVKPIGGNKSVASLSIGPPKLLLGDRRLYALNLGRNEFLQNYRTYMMELIELMGADTEVLEPQINDILNFERKLANITVATVKSVQLSLSSLKIEAPEIAWKYLFNTVFAELPEGTSDEGDTDAIPFVVDMDYLQRLSTLLSNTKSQTINDYLMWKLIASFDLYLPQRYRTPHETLNTILRGVTVKPLWEECVNEVSDRMALPLAAMYARWYAGHRNVKAEDDAVDQLITDLRDALGQTLLNADWMDEATRAMAIGKLHKMKVSVDVLKGQPNEASVLQMFAGVRLVGNSYFDNNVAIRKAAARADFKKLRTGMGPRSGDFLGLLADLVPLHRYSSNEIILPSGLLQFPFFVSEAPPSISYGSFGAMLVREITHGFDDFGSNFDEDGLRRPWWQPATNKFFDSKKQCFIAQYDSKNEPLTGKQIDGKRTLRENIADNGALRTAYAAYNLHITRDSDSLKLPALTNFTEHQMYFIAFANTFCESVKVNSAQQLLASELTSPGAFRVDVPLQNFPAFAQAFNCPIGSGMNPYEKCRIW</sequence>
<dbReference type="InterPro" id="IPR000718">
    <property type="entry name" value="Peptidase_M13"/>
</dbReference>
<dbReference type="GO" id="GO:0016485">
    <property type="term" value="P:protein processing"/>
    <property type="evidence" value="ECO:0007669"/>
    <property type="project" value="TreeGrafter"/>
</dbReference>
<reference evidence="12" key="1">
    <citation type="journal article" date="2013" name="Genetics">
        <title>The draft genome and transcriptome of Panagrellus redivivus are shaped by the harsh demands of a free-living lifestyle.</title>
        <authorList>
            <person name="Srinivasan J."/>
            <person name="Dillman A.R."/>
            <person name="Macchietto M.G."/>
            <person name="Heikkinen L."/>
            <person name="Lakso M."/>
            <person name="Fracchia K.M."/>
            <person name="Antoshechkin I."/>
            <person name="Mortazavi A."/>
            <person name="Wong G."/>
            <person name="Sternberg P.W."/>
        </authorList>
    </citation>
    <scope>NUCLEOTIDE SEQUENCE [LARGE SCALE GENOMIC DNA]</scope>
    <source>
        <strain evidence="12">MT8872</strain>
    </source>
</reference>
<evidence type="ECO:0000313" key="12">
    <source>
        <dbReference type="Proteomes" id="UP000492821"/>
    </source>
</evidence>
<dbReference type="PANTHER" id="PTHR11733">
    <property type="entry name" value="ZINC METALLOPROTEASE FAMILY M13 NEPRILYSIN-RELATED"/>
    <property type="match status" value="1"/>
</dbReference>
<dbReference type="Proteomes" id="UP000492821">
    <property type="component" value="Unassembled WGS sequence"/>
</dbReference>
<keyword evidence="5" id="KW-0378">Hydrolase</keyword>
<dbReference type="Pfam" id="PF01431">
    <property type="entry name" value="Peptidase_M13"/>
    <property type="match status" value="1"/>
</dbReference>
<dbReference type="GO" id="GO:0004222">
    <property type="term" value="F:metalloendopeptidase activity"/>
    <property type="evidence" value="ECO:0007669"/>
    <property type="project" value="InterPro"/>
</dbReference>
<organism evidence="12 13">
    <name type="scientific">Panagrellus redivivus</name>
    <name type="common">Microworm</name>
    <dbReference type="NCBI Taxonomy" id="6233"/>
    <lineage>
        <taxon>Eukaryota</taxon>
        <taxon>Metazoa</taxon>
        <taxon>Ecdysozoa</taxon>
        <taxon>Nematoda</taxon>
        <taxon>Chromadorea</taxon>
        <taxon>Rhabditida</taxon>
        <taxon>Tylenchina</taxon>
        <taxon>Panagrolaimomorpha</taxon>
        <taxon>Panagrolaimoidea</taxon>
        <taxon>Panagrolaimidae</taxon>
        <taxon>Panagrellus</taxon>
    </lineage>
</organism>
<keyword evidence="6" id="KW-0862">Zinc</keyword>
<feature type="transmembrane region" description="Helical" evidence="9">
    <location>
        <begin position="186"/>
        <end position="211"/>
    </location>
</feature>
<dbReference type="Pfam" id="PF05649">
    <property type="entry name" value="Peptidase_M13_N"/>
    <property type="match status" value="1"/>
</dbReference>
<keyword evidence="12" id="KW-1185">Reference proteome</keyword>
<comment type="cofactor">
    <cofactor evidence="1">
        <name>Zn(2+)</name>
        <dbReference type="ChEBI" id="CHEBI:29105"/>
    </cofactor>
</comment>
<evidence type="ECO:0000256" key="4">
    <source>
        <dbReference type="ARBA" id="ARBA00022723"/>
    </source>
</evidence>
<name>A0A7E4VJK6_PANRE</name>
<feature type="region of interest" description="Disordered" evidence="8">
    <location>
        <begin position="1"/>
        <end position="25"/>
    </location>
</feature>
<dbReference type="Gene3D" id="3.40.390.10">
    <property type="entry name" value="Collagenase (Catalytic Domain)"/>
    <property type="match status" value="1"/>
</dbReference>
<keyword evidence="3" id="KW-0645">Protease</keyword>
<evidence type="ECO:0000256" key="5">
    <source>
        <dbReference type="ARBA" id="ARBA00022801"/>
    </source>
</evidence>
<evidence type="ECO:0000259" key="11">
    <source>
        <dbReference type="Pfam" id="PF05649"/>
    </source>
</evidence>
<keyword evidence="9" id="KW-0472">Membrane</keyword>
<feature type="domain" description="Peptidase M13 N-terminal" evidence="11">
    <location>
        <begin position="316"/>
        <end position="704"/>
    </location>
</feature>
<dbReference type="GO" id="GO:0005886">
    <property type="term" value="C:plasma membrane"/>
    <property type="evidence" value="ECO:0007669"/>
    <property type="project" value="TreeGrafter"/>
</dbReference>
<evidence type="ECO:0000256" key="7">
    <source>
        <dbReference type="ARBA" id="ARBA00023049"/>
    </source>
</evidence>
<dbReference type="PROSITE" id="PS51885">
    <property type="entry name" value="NEPRILYSIN"/>
    <property type="match status" value="1"/>
</dbReference>
<reference evidence="13" key="2">
    <citation type="submission" date="2020-10" db="UniProtKB">
        <authorList>
            <consortium name="WormBaseParasite"/>
        </authorList>
    </citation>
    <scope>IDENTIFICATION</scope>
</reference>
<dbReference type="CDD" id="cd08662">
    <property type="entry name" value="M13"/>
    <property type="match status" value="1"/>
</dbReference>
<dbReference type="Gene3D" id="1.10.1380.10">
    <property type="entry name" value="Neutral endopeptidase , domain2"/>
    <property type="match status" value="1"/>
</dbReference>
<feature type="domain" description="Peptidase M13 C-terminal" evidence="10">
    <location>
        <begin position="775"/>
        <end position="975"/>
    </location>
</feature>
<dbReference type="AlphaFoldDB" id="A0A7E4VJK6"/>
<dbReference type="PANTHER" id="PTHR11733:SF167">
    <property type="entry name" value="FI17812P1-RELATED"/>
    <property type="match status" value="1"/>
</dbReference>
<dbReference type="InterPro" id="IPR018497">
    <property type="entry name" value="Peptidase_M13_C"/>
</dbReference>
<keyword evidence="9" id="KW-1133">Transmembrane helix</keyword>
<dbReference type="GO" id="GO:0046872">
    <property type="term" value="F:metal ion binding"/>
    <property type="evidence" value="ECO:0007669"/>
    <property type="project" value="UniProtKB-KW"/>
</dbReference>
<keyword evidence="7" id="KW-0482">Metalloprotease</keyword>
<evidence type="ECO:0000256" key="8">
    <source>
        <dbReference type="SAM" id="MobiDB-lite"/>
    </source>
</evidence>
<accession>A0A7E4VJK6</accession>
<keyword evidence="4" id="KW-0479">Metal-binding</keyword>
<dbReference type="SUPFAM" id="SSF55486">
    <property type="entry name" value="Metalloproteases ('zincins'), catalytic domain"/>
    <property type="match status" value="1"/>
</dbReference>
<comment type="similarity">
    <text evidence="2">Belongs to the peptidase M13 family.</text>
</comment>
<dbReference type="InterPro" id="IPR008753">
    <property type="entry name" value="Peptidase_M13_N"/>
</dbReference>
<feature type="region of interest" description="Disordered" evidence="8">
    <location>
        <begin position="265"/>
        <end position="287"/>
    </location>
</feature>
<evidence type="ECO:0000256" key="1">
    <source>
        <dbReference type="ARBA" id="ARBA00001947"/>
    </source>
</evidence>
<proteinExistence type="inferred from homology"/>
<dbReference type="InterPro" id="IPR042089">
    <property type="entry name" value="Peptidase_M13_dom_2"/>
</dbReference>
<evidence type="ECO:0000256" key="9">
    <source>
        <dbReference type="SAM" id="Phobius"/>
    </source>
</evidence>
<keyword evidence="9" id="KW-0812">Transmembrane</keyword>
<dbReference type="WBParaSite" id="Pan_g21726.t1">
    <property type="protein sequence ID" value="Pan_g21726.t1"/>
    <property type="gene ID" value="Pan_g21726"/>
</dbReference>
<protein>
    <submittedName>
        <fullName evidence="13">Peptidase_M13 domain-containing protein</fullName>
    </submittedName>
</protein>
<evidence type="ECO:0000259" key="10">
    <source>
        <dbReference type="Pfam" id="PF01431"/>
    </source>
</evidence>
<evidence type="ECO:0000256" key="6">
    <source>
        <dbReference type="ARBA" id="ARBA00022833"/>
    </source>
</evidence>
<evidence type="ECO:0000313" key="13">
    <source>
        <dbReference type="WBParaSite" id="Pan_g21726.t1"/>
    </source>
</evidence>